<name>A0A0P6VQQ2_9XANT</name>
<feature type="region of interest" description="Disordered" evidence="1">
    <location>
        <begin position="1"/>
        <end position="21"/>
    </location>
</feature>
<dbReference type="EMBL" id="JFAQ01000146">
    <property type="protein sequence ID" value="KPL48435.1"/>
    <property type="molecule type" value="Genomic_DNA"/>
</dbReference>
<evidence type="ECO:0000313" key="2">
    <source>
        <dbReference type="EMBL" id="KPL48435.1"/>
    </source>
</evidence>
<accession>A0A0P6VQQ2</accession>
<sequence length="67" mass="7172">MRADGAGSAHDKPAHATEHRLRSLGVARSHPISVDSAQAAYKRTCHIESRCARLAISAVVWSLLLAP</sequence>
<gene>
    <name evidence="2" type="ORF">XAXN_13835</name>
</gene>
<dbReference type="Proteomes" id="UP000054035">
    <property type="component" value="Unassembled WGS sequence"/>
</dbReference>
<proteinExistence type="predicted"/>
<comment type="caution">
    <text evidence="2">The sequence shown here is derived from an EMBL/GenBank/DDBJ whole genome shotgun (WGS) entry which is preliminary data.</text>
</comment>
<evidence type="ECO:0000313" key="3">
    <source>
        <dbReference type="Proteomes" id="UP000054035"/>
    </source>
</evidence>
<organism evidence="2 3">
    <name type="scientific">Xanthomonas axonopodis</name>
    <dbReference type="NCBI Taxonomy" id="53413"/>
    <lineage>
        <taxon>Bacteria</taxon>
        <taxon>Pseudomonadati</taxon>
        <taxon>Pseudomonadota</taxon>
        <taxon>Gammaproteobacteria</taxon>
        <taxon>Lysobacterales</taxon>
        <taxon>Lysobacteraceae</taxon>
        <taxon>Xanthomonas</taxon>
    </lineage>
</organism>
<dbReference type="AlphaFoldDB" id="A0A0P6VQQ2"/>
<protein>
    <submittedName>
        <fullName evidence="2">Uncharacterized protein</fullName>
    </submittedName>
</protein>
<dbReference type="PATRIC" id="fig|53413.25.peg.973"/>
<reference evidence="2 3" key="1">
    <citation type="submission" date="2014-02" db="EMBL/GenBank/DDBJ databases">
        <title>Genome sequence of Xanthomonas axonopodis DSM 3585 (T).</title>
        <authorList>
            <person name="Midha S."/>
            <person name="Patil P.B."/>
        </authorList>
    </citation>
    <scope>NUCLEOTIDE SEQUENCE [LARGE SCALE GENOMIC DNA]</scope>
    <source>
        <strain evidence="2 3">DSM 3585</strain>
    </source>
</reference>
<evidence type="ECO:0000256" key="1">
    <source>
        <dbReference type="SAM" id="MobiDB-lite"/>
    </source>
</evidence>